<feature type="region of interest" description="Disordered" evidence="1">
    <location>
        <begin position="1"/>
        <end position="78"/>
    </location>
</feature>
<gene>
    <name evidence="2" type="ORF">QR685DRAFT_604392</name>
</gene>
<evidence type="ECO:0000256" key="1">
    <source>
        <dbReference type="SAM" id="MobiDB-lite"/>
    </source>
</evidence>
<keyword evidence="3" id="KW-1185">Reference proteome</keyword>
<name>A0ABR3DF49_NEUIN</name>
<evidence type="ECO:0008006" key="4">
    <source>
        <dbReference type="Google" id="ProtNLM"/>
    </source>
</evidence>
<evidence type="ECO:0000313" key="3">
    <source>
        <dbReference type="Proteomes" id="UP001451303"/>
    </source>
</evidence>
<feature type="compositionally biased region" description="Low complexity" evidence="1">
    <location>
        <begin position="49"/>
        <end position="72"/>
    </location>
</feature>
<dbReference type="EMBL" id="JAVLET010000003">
    <property type="protein sequence ID" value="KAL0471307.1"/>
    <property type="molecule type" value="Genomic_DNA"/>
</dbReference>
<dbReference type="Proteomes" id="UP001451303">
    <property type="component" value="Unassembled WGS sequence"/>
</dbReference>
<dbReference type="PANTHER" id="PTHR38166:SF1">
    <property type="entry name" value="C2H2-TYPE DOMAIN-CONTAINING PROTEIN"/>
    <property type="match status" value="1"/>
</dbReference>
<accession>A0ABR3DF49</accession>
<feature type="compositionally biased region" description="Polar residues" evidence="1">
    <location>
        <begin position="1"/>
        <end position="35"/>
    </location>
</feature>
<evidence type="ECO:0000313" key="2">
    <source>
        <dbReference type="EMBL" id="KAL0471307.1"/>
    </source>
</evidence>
<proteinExistence type="predicted"/>
<feature type="region of interest" description="Disordered" evidence="1">
    <location>
        <begin position="321"/>
        <end position="357"/>
    </location>
</feature>
<dbReference type="PANTHER" id="PTHR38166">
    <property type="entry name" value="C2H2-TYPE DOMAIN-CONTAINING PROTEIN-RELATED"/>
    <property type="match status" value="1"/>
</dbReference>
<reference evidence="2 3" key="1">
    <citation type="submission" date="2023-09" db="EMBL/GenBank/DDBJ databases">
        <title>Multi-omics analysis of a traditional fermented food reveals byproduct-associated fungal strains for waste-to-food upcycling.</title>
        <authorList>
            <consortium name="Lawrence Berkeley National Laboratory"/>
            <person name="Rekdal V.M."/>
            <person name="Villalobos-Escobedo J.M."/>
            <person name="Rodriguez-Valeron N."/>
            <person name="Garcia M.O."/>
            <person name="Vasquez D.P."/>
            <person name="Damayanti I."/>
            <person name="Sorensen P.M."/>
            <person name="Baidoo E.E."/>
            <person name="De Carvalho A.C."/>
            <person name="Riley R."/>
            <person name="Lipzen A."/>
            <person name="He G."/>
            <person name="Yan M."/>
            <person name="Haridas S."/>
            <person name="Daum C."/>
            <person name="Yoshinaga Y."/>
            <person name="Ng V."/>
            <person name="Grigoriev I.V."/>
            <person name="Munk R."/>
            <person name="Nuraida L."/>
            <person name="Wijaya C.H."/>
            <person name="Morales P.-C."/>
            <person name="Keasling J.D."/>
        </authorList>
    </citation>
    <scope>NUCLEOTIDE SEQUENCE [LARGE SCALE GENOMIC DNA]</scope>
    <source>
        <strain evidence="2 3">FGSC 2613</strain>
    </source>
</reference>
<protein>
    <recommendedName>
        <fullName evidence="4">C2H2-type domain-containing protein</fullName>
    </recommendedName>
</protein>
<comment type="caution">
    <text evidence="2">The sequence shown here is derived from an EMBL/GenBank/DDBJ whole genome shotgun (WGS) entry which is preliminary data.</text>
</comment>
<organism evidence="2 3">
    <name type="scientific">Neurospora intermedia</name>
    <dbReference type="NCBI Taxonomy" id="5142"/>
    <lineage>
        <taxon>Eukaryota</taxon>
        <taxon>Fungi</taxon>
        <taxon>Dikarya</taxon>
        <taxon>Ascomycota</taxon>
        <taxon>Pezizomycotina</taxon>
        <taxon>Sordariomycetes</taxon>
        <taxon>Sordariomycetidae</taxon>
        <taxon>Sordariales</taxon>
        <taxon>Sordariaceae</taxon>
        <taxon>Neurospora</taxon>
    </lineage>
</organism>
<sequence length="490" mass="54903">MYSPNTLTVTDEGTKPSSGTVDTNPSHNTAETPVSLSHEDESPSPSQAVTNATPETTYTTTFSSSMTSGVVSDIESSTSLTGTEIMAMRRQRTVDHIMQHFCQYLDWISNGNAVRALTEPFHQTSSQSLPRASLPKSTRYDNIPALNTGLPGPESVENAESLCLQQRTRFDDITSWNDPFMLDIYDCIPESIFSNPLPLILPQSSVTFRPLGLPRSDILPPQRSVSSRSRDSGVDMTVMEECLSDPWTALELPVPATSRDREDLRFSKNLPSGFLTNHISVPWYPSVLELDDGPEPSTKVNGILHDSTTTPNMHLAVNTMRSEIGGPDNDTNQSNGIRKHAAEDDGDHDGRRKRQKVDDGRKFACPFFKRNARKYSKWTSCPGPGWDEIHRVKSHLYRRHELIQCARCWSTHKNNKSLVAHLQIDPSCEKQPNLSIVDGVTPEQKEKLLSRKKQHGDMTDEEKWRHMYMILFPDDDKDSIPSPCKPSLLV</sequence>